<dbReference type="EMBL" id="LSMT01000838">
    <property type="protein sequence ID" value="PFX14110.1"/>
    <property type="molecule type" value="Genomic_DNA"/>
</dbReference>
<accession>A0A2B4RC67</accession>
<dbReference type="AlphaFoldDB" id="A0A2B4RC67"/>
<comment type="caution">
    <text evidence="1">The sequence shown here is derived from an EMBL/GenBank/DDBJ whole genome shotgun (WGS) entry which is preliminary data.</text>
</comment>
<proteinExistence type="predicted"/>
<evidence type="ECO:0000313" key="1">
    <source>
        <dbReference type="EMBL" id="PFX14110.1"/>
    </source>
</evidence>
<sequence length="259" mass="29527">MAVVFGHVGPFDENTEKFADYAGRYEAFMVANEIAEDRQKLETPWQCRVTVCSVYRCTERIPHIPRQFLKREPRKVLSLVKPSLKSRLESRQAASKRYKDGAHPKLRTFDLHQPVRVKMSEGERRNGYRAQVVAIKGPETYLVRVPGNNRRFVHTNHLIPDDATEQNAKKENIERKIVERNPTPLSQEVSMMSQVETFNQSDQVPNVGTELTEVHTTVVQINSDPDTSKVPVSDTHFVGTPVQVTLSKRVSGPPERLNL</sequence>
<organism evidence="1 2">
    <name type="scientific">Stylophora pistillata</name>
    <name type="common">Smooth cauliflower coral</name>
    <dbReference type="NCBI Taxonomy" id="50429"/>
    <lineage>
        <taxon>Eukaryota</taxon>
        <taxon>Metazoa</taxon>
        <taxon>Cnidaria</taxon>
        <taxon>Anthozoa</taxon>
        <taxon>Hexacorallia</taxon>
        <taxon>Scleractinia</taxon>
        <taxon>Astrocoeniina</taxon>
        <taxon>Pocilloporidae</taxon>
        <taxon>Stylophora</taxon>
    </lineage>
</organism>
<evidence type="ECO:0000313" key="2">
    <source>
        <dbReference type="Proteomes" id="UP000225706"/>
    </source>
</evidence>
<keyword evidence="2" id="KW-1185">Reference proteome</keyword>
<dbReference type="Proteomes" id="UP000225706">
    <property type="component" value="Unassembled WGS sequence"/>
</dbReference>
<name>A0A2B4RC67_STYPI</name>
<protein>
    <submittedName>
        <fullName evidence="1">Uncharacterized protein</fullName>
    </submittedName>
</protein>
<gene>
    <name evidence="1" type="ORF">AWC38_SpisGene21762</name>
</gene>
<reference evidence="2" key="1">
    <citation type="journal article" date="2017" name="bioRxiv">
        <title>Comparative analysis of the genomes of Stylophora pistillata and Acropora digitifera provides evidence for extensive differences between species of corals.</title>
        <authorList>
            <person name="Voolstra C.R."/>
            <person name="Li Y."/>
            <person name="Liew Y.J."/>
            <person name="Baumgarten S."/>
            <person name="Zoccola D."/>
            <person name="Flot J.-F."/>
            <person name="Tambutte S."/>
            <person name="Allemand D."/>
            <person name="Aranda M."/>
        </authorList>
    </citation>
    <scope>NUCLEOTIDE SEQUENCE [LARGE SCALE GENOMIC DNA]</scope>
</reference>